<keyword evidence="11 14" id="KW-0503">Monooxygenase</keyword>
<evidence type="ECO:0000256" key="1">
    <source>
        <dbReference type="ARBA" id="ARBA00001971"/>
    </source>
</evidence>
<evidence type="ECO:0000256" key="2">
    <source>
        <dbReference type="ARBA" id="ARBA00004370"/>
    </source>
</evidence>
<dbReference type="PANTHER" id="PTHR46300:SF2">
    <property type="entry name" value="CYTOCHROME P450 MONOOXYGENASE ALNH-RELATED"/>
    <property type="match status" value="1"/>
</dbReference>
<evidence type="ECO:0000256" key="11">
    <source>
        <dbReference type="ARBA" id="ARBA00023033"/>
    </source>
</evidence>
<dbReference type="EMBL" id="ML145103">
    <property type="protein sequence ID" value="TBU60668.1"/>
    <property type="molecule type" value="Genomic_DNA"/>
</dbReference>
<evidence type="ECO:0000313" key="18">
    <source>
        <dbReference type="Proteomes" id="UP000292082"/>
    </source>
</evidence>
<evidence type="ECO:0000256" key="3">
    <source>
        <dbReference type="ARBA" id="ARBA00005179"/>
    </source>
</evidence>
<comment type="subcellular location">
    <subcellularLocation>
        <location evidence="2">Membrane</location>
    </subcellularLocation>
</comment>
<reference evidence="16 18" key="1">
    <citation type="submission" date="2019-01" db="EMBL/GenBank/DDBJ databases">
        <title>Draft genome sequences of three monokaryotic isolates of the white-rot basidiomycete fungus Dichomitus squalens.</title>
        <authorList>
            <consortium name="DOE Joint Genome Institute"/>
            <person name="Lopez S.C."/>
            <person name="Andreopoulos B."/>
            <person name="Pangilinan J."/>
            <person name="Lipzen A."/>
            <person name="Riley R."/>
            <person name="Ahrendt S."/>
            <person name="Ng V."/>
            <person name="Barry K."/>
            <person name="Daum C."/>
            <person name="Grigoriev I.V."/>
            <person name="Hilden K.S."/>
            <person name="Makela M.R."/>
            <person name="de Vries R.P."/>
        </authorList>
    </citation>
    <scope>NUCLEOTIDE SEQUENCE [LARGE SCALE GENOMIC DNA]</scope>
    <source>
        <strain evidence="17 18">CBS 464.89</strain>
        <strain evidence="16">OM18370.1</strain>
    </source>
</reference>
<keyword evidence="12 15" id="KW-0472">Membrane</keyword>
<dbReference type="InterPro" id="IPR036396">
    <property type="entry name" value="Cyt_P450_sf"/>
</dbReference>
<evidence type="ECO:0000256" key="13">
    <source>
        <dbReference type="PIRSR" id="PIRSR602401-1"/>
    </source>
</evidence>
<dbReference type="InterPro" id="IPR002401">
    <property type="entry name" value="Cyt_P450_E_grp-I"/>
</dbReference>
<protein>
    <submittedName>
        <fullName evidence="16">Cytochrome P450</fullName>
    </submittedName>
</protein>
<organism evidence="16">
    <name type="scientific">Dichomitus squalens</name>
    <dbReference type="NCBI Taxonomy" id="114155"/>
    <lineage>
        <taxon>Eukaryota</taxon>
        <taxon>Fungi</taxon>
        <taxon>Dikarya</taxon>
        <taxon>Basidiomycota</taxon>
        <taxon>Agaricomycotina</taxon>
        <taxon>Agaricomycetes</taxon>
        <taxon>Polyporales</taxon>
        <taxon>Polyporaceae</taxon>
        <taxon>Dichomitus</taxon>
    </lineage>
</organism>
<dbReference type="CDD" id="cd11065">
    <property type="entry name" value="CYP64-like"/>
    <property type="match status" value="1"/>
</dbReference>
<dbReference type="GO" id="GO:0005506">
    <property type="term" value="F:iron ion binding"/>
    <property type="evidence" value="ECO:0007669"/>
    <property type="project" value="InterPro"/>
</dbReference>
<evidence type="ECO:0000313" key="16">
    <source>
        <dbReference type="EMBL" id="TBU29032.1"/>
    </source>
</evidence>
<keyword evidence="18" id="KW-1185">Reference proteome</keyword>
<dbReference type="PRINTS" id="PR00385">
    <property type="entry name" value="P450"/>
</dbReference>
<keyword evidence="7 13" id="KW-0479">Metal-binding</keyword>
<comment type="similarity">
    <text evidence="4 14">Belongs to the cytochrome P450 family.</text>
</comment>
<evidence type="ECO:0000256" key="12">
    <source>
        <dbReference type="ARBA" id="ARBA00023136"/>
    </source>
</evidence>
<dbReference type="InterPro" id="IPR050364">
    <property type="entry name" value="Cytochrome_P450_fung"/>
</dbReference>
<dbReference type="InterPro" id="IPR017972">
    <property type="entry name" value="Cyt_P450_CS"/>
</dbReference>
<dbReference type="PRINTS" id="PR00463">
    <property type="entry name" value="EP450I"/>
</dbReference>
<dbReference type="Pfam" id="PF00067">
    <property type="entry name" value="p450"/>
    <property type="match status" value="1"/>
</dbReference>
<dbReference type="AlphaFoldDB" id="A0A4Q9NCT2"/>
<dbReference type="InterPro" id="IPR001128">
    <property type="entry name" value="Cyt_P450"/>
</dbReference>
<keyword evidence="6 15" id="KW-0812">Transmembrane</keyword>
<sequence length="531" mass="60167">MASYLPTTLSSLPHLVPSTLVGRLALVICGLAVFAVLRRRSPSNLKYPPGPRGLPLIGNLHQLTPDAWFQFADYKEVYGPIVYLNLAGQNVVVLNTLKVAADLLDRRAAIYSSRPKFIVARTLLTEGLFFVFQGYSDLWRRMRRAAHEALHRGVVHDYHPTQTLEATILLKDMLTAPNDWEDHLERMAGSTILAVAYDREPLKNVADPSMHTLHNFTKKIVRAGYVDGYVVEFFPWVNALPASLAPWKREAAEWAPRFSKLFSGLYNDVKLRVLDGDTRPSFSASMVEKQIKYGLSDKETSWLVATISAAFETMSGTLTWFMLAMVLYPDVQRKAQAELDSIVGRSRLPSFEDFENLVYIRAIIKETLRWHPVGPLGMQHVSTEDDVYEGYFIPKGTICIPNIWAINRDPDMWGLDADQYVPERHIGPDGKLAPSHLDTKEEGHVTFGFGRRICVGRHVARNSLFISIAYLLWMFNIKPPLGPDGKEIECTEKGIDLGLVVRPQYFKHRFEPRFPDAVSVYEAHRELMNVN</sequence>
<dbReference type="PROSITE" id="PS00086">
    <property type="entry name" value="CYTOCHROME_P450"/>
    <property type="match status" value="1"/>
</dbReference>
<dbReference type="Gene3D" id="1.10.630.10">
    <property type="entry name" value="Cytochrome P450"/>
    <property type="match status" value="1"/>
</dbReference>
<feature type="binding site" description="axial binding residue" evidence="13">
    <location>
        <position position="454"/>
    </location>
    <ligand>
        <name>heme</name>
        <dbReference type="ChEBI" id="CHEBI:30413"/>
    </ligand>
    <ligandPart>
        <name>Fe</name>
        <dbReference type="ChEBI" id="CHEBI:18248"/>
    </ligandPart>
</feature>
<keyword evidence="8 15" id="KW-1133">Transmembrane helix</keyword>
<evidence type="ECO:0000256" key="14">
    <source>
        <dbReference type="RuleBase" id="RU000461"/>
    </source>
</evidence>
<dbReference type="OrthoDB" id="2789670at2759"/>
<gene>
    <name evidence="17" type="ORF">BD310DRAFT_975696</name>
    <name evidence="16" type="ORF">BD311DRAFT_806464</name>
</gene>
<comment type="cofactor">
    <cofactor evidence="1 13">
        <name>heme</name>
        <dbReference type="ChEBI" id="CHEBI:30413"/>
    </cofactor>
</comment>
<evidence type="ECO:0000256" key="15">
    <source>
        <dbReference type="SAM" id="Phobius"/>
    </source>
</evidence>
<evidence type="ECO:0000256" key="10">
    <source>
        <dbReference type="ARBA" id="ARBA00023004"/>
    </source>
</evidence>
<dbReference type="Proteomes" id="UP000292082">
    <property type="component" value="Unassembled WGS sequence"/>
</dbReference>
<evidence type="ECO:0000256" key="7">
    <source>
        <dbReference type="ARBA" id="ARBA00022723"/>
    </source>
</evidence>
<feature type="transmembrane region" description="Helical" evidence="15">
    <location>
        <begin position="20"/>
        <end position="37"/>
    </location>
</feature>
<name>A0A4Q9NCT2_9APHY</name>
<dbReference type="GO" id="GO:0020037">
    <property type="term" value="F:heme binding"/>
    <property type="evidence" value="ECO:0007669"/>
    <property type="project" value="InterPro"/>
</dbReference>
<dbReference type="GO" id="GO:0016705">
    <property type="term" value="F:oxidoreductase activity, acting on paired donors, with incorporation or reduction of molecular oxygen"/>
    <property type="evidence" value="ECO:0007669"/>
    <property type="project" value="InterPro"/>
</dbReference>
<dbReference type="EMBL" id="ML143416">
    <property type="protein sequence ID" value="TBU29032.1"/>
    <property type="molecule type" value="Genomic_DNA"/>
</dbReference>
<proteinExistence type="inferred from homology"/>
<dbReference type="GO" id="GO:0016020">
    <property type="term" value="C:membrane"/>
    <property type="evidence" value="ECO:0007669"/>
    <property type="project" value="UniProtKB-SubCell"/>
</dbReference>
<dbReference type="PANTHER" id="PTHR46300">
    <property type="entry name" value="P450, PUTATIVE (EUROFUNG)-RELATED-RELATED"/>
    <property type="match status" value="1"/>
</dbReference>
<evidence type="ECO:0000256" key="6">
    <source>
        <dbReference type="ARBA" id="ARBA00022692"/>
    </source>
</evidence>
<dbReference type="GO" id="GO:0004497">
    <property type="term" value="F:monooxygenase activity"/>
    <property type="evidence" value="ECO:0007669"/>
    <property type="project" value="UniProtKB-KW"/>
</dbReference>
<comment type="pathway">
    <text evidence="3">Secondary metabolite biosynthesis.</text>
</comment>
<dbReference type="SUPFAM" id="SSF48264">
    <property type="entry name" value="Cytochrome P450"/>
    <property type="match status" value="1"/>
</dbReference>
<accession>A0A4Q9NCT2</accession>
<dbReference type="Proteomes" id="UP000292957">
    <property type="component" value="Unassembled WGS sequence"/>
</dbReference>
<keyword evidence="10 13" id="KW-0408">Iron</keyword>
<evidence type="ECO:0000256" key="9">
    <source>
        <dbReference type="ARBA" id="ARBA00023002"/>
    </source>
</evidence>
<evidence type="ECO:0000313" key="17">
    <source>
        <dbReference type="EMBL" id="TBU60668.1"/>
    </source>
</evidence>
<evidence type="ECO:0000256" key="5">
    <source>
        <dbReference type="ARBA" id="ARBA00022617"/>
    </source>
</evidence>
<evidence type="ECO:0000256" key="8">
    <source>
        <dbReference type="ARBA" id="ARBA00022989"/>
    </source>
</evidence>
<evidence type="ECO:0000256" key="4">
    <source>
        <dbReference type="ARBA" id="ARBA00010617"/>
    </source>
</evidence>
<keyword evidence="5 13" id="KW-0349">Heme</keyword>
<keyword evidence="9 14" id="KW-0560">Oxidoreductase</keyword>